<sequence>MVSLGVIVALVTVGSAQAVAAILAGSPELLVAPVLALVAAALLLRERPSGPAIHDRELDQILAAGAAVAAVALLIGQVVEPARALGVLAAAPAAVVVLALGVGARRLWHARAVPALLVLGWPAPWQLLPDTPAVHATAVALVAGPVLVLLARRLRPGVRPLPAV</sequence>
<protein>
    <submittedName>
        <fullName evidence="2">Uncharacterized protein</fullName>
    </submittedName>
</protein>
<gene>
    <name evidence="2" type="ORF">EV383_4622</name>
</gene>
<accession>A0A4Q7V095</accession>
<keyword evidence="1" id="KW-0472">Membrane</keyword>
<name>A0A4Q7V095_PSEST</name>
<evidence type="ECO:0000313" key="3">
    <source>
        <dbReference type="Proteomes" id="UP000291591"/>
    </source>
</evidence>
<feature type="transmembrane region" description="Helical" evidence="1">
    <location>
        <begin position="85"/>
        <end position="103"/>
    </location>
</feature>
<keyword evidence="3" id="KW-1185">Reference proteome</keyword>
<evidence type="ECO:0000256" key="1">
    <source>
        <dbReference type="SAM" id="Phobius"/>
    </source>
</evidence>
<dbReference type="AlphaFoldDB" id="A0A4Q7V095"/>
<keyword evidence="1" id="KW-1133">Transmembrane helix</keyword>
<feature type="transmembrane region" description="Helical" evidence="1">
    <location>
        <begin position="58"/>
        <end position="79"/>
    </location>
</feature>
<comment type="caution">
    <text evidence="2">The sequence shown here is derived from an EMBL/GenBank/DDBJ whole genome shotgun (WGS) entry which is preliminary data.</text>
</comment>
<dbReference type="EMBL" id="SHKL01000001">
    <property type="protein sequence ID" value="RZT87696.1"/>
    <property type="molecule type" value="Genomic_DNA"/>
</dbReference>
<organism evidence="2 3">
    <name type="scientific">Pseudonocardia sediminis</name>
    <dbReference type="NCBI Taxonomy" id="1397368"/>
    <lineage>
        <taxon>Bacteria</taxon>
        <taxon>Bacillati</taxon>
        <taxon>Actinomycetota</taxon>
        <taxon>Actinomycetes</taxon>
        <taxon>Pseudonocardiales</taxon>
        <taxon>Pseudonocardiaceae</taxon>
        <taxon>Pseudonocardia</taxon>
    </lineage>
</organism>
<evidence type="ECO:0000313" key="2">
    <source>
        <dbReference type="EMBL" id="RZT87696.1"/>
    </source>
</evidence>
<keyword evidence="1" id="KW-0812">Transmembrane</keyword>
<reference evidence="2 3" key="1">
    <citation type="submission" date="2019-02" db="EMBL/GenBank/DDBJ databases">
        <title>Sequencing the genomes of 1000 actinobacteria strains.</title>
        <authorList>
            <person name="Klenk H.-P."/>
        </authorList>
    </citation>
    <scope>NUCLEOTIDE SEQUENCE [LARGE SCALE GENOMIC DNA]</scope>
    <source>
        <strain evidence="2 3">DSM 45779</strain>
    </source>
</reference>
<dbReference type="Proteomes" id="UP000291591">
    <property type="component" value="Unassembled WGS sequence"/>
</dbReference>
<feature type="transmembrane region" description="Helical" evidence="1">
    <location>
        <begin position="133"/>
        <end position="151"/>
    </location>
</feature>
<proteinExistence type="predicted"/>